<comment type="cofactor">
    <cofactor evidence="2">
        <name>Mn(2+)</name>
        <dbReference type="ChEBI" id="CHEBI:29035"/>
    </cofactor>
</comment>
<dbReference type="PANTHER" id="PTHR43226:SF4">
    <property type="entry name" value="XAA-PRO AMINOPEPTIDASE 3"/>
    <property type="match status" value="1"/>
</dbReference>
<evidence type="ECO:0000256" key="4">
    <source>
        <dbReference type="ARBA" id="ARBA00012574"/>
    </source>
</evidence>
<dbReference type="RefSeq" id="WP_268048449.1">
    <property type="nucleotide sequence ID" value="NZ_JAPQES010000001.1"/>
</dbReference>
<evidence type="ECO:0000256" key="7">
    <source>
        <dbReference type="ARBA" id="ARBA00023211"/>
    </source>
</evidence>
<keyword evidence="9" id="KW-0031">Aminopeptidase</keyword>
<dbReference type="Pfam" id="PF00557">
    <property type="entry name" value="Peptidase_M24"/>
    <property type="match status" value="1"/>
</dbReference>
<evidence type="ECO:0000259" key="8">
    <source>
        <dbReference type="SMART" id="SM01011"/>
    </source>
</evidence>
<dbReference type="InterPro" id="IPR052433">
    <property type="entry name" value="X-Pro_dipept-like"/>
</dbReference>
<dbReference type="InterPro" id="IPR000994">
    <property type="entry name" value="Pept_M24"/>
</dbReference>
<feature type="domain" description="Aminopeptidase P N-terminal" evidence="8">
    <location>
        <begin position="1"/>
        <end position="136"/>
    </location>
</feature>
<gene>
    <name evidence="9" type="ORF">OXH55_04980</name>
</gene>
<accession>A0ABT4CLQ8</accession>
<proteinExistence type="inferred from homology"/>
<keyword evidence="6" id="KW-0378">Hydrolase</keyword>
<comment type="similarity">
    <text evidence="3">Belongs to the peptidase M24B family.</text>
</comment>
<dbReference type="Proteomes" id="UP001079657">
    <property type="component" value="Unassembled WGS sequence"/>
</dbReference>
<comment type="caution">
    <text evidence="9">The sequence shown here is derived from an EMBL/GenBank/DDBJ whole genome shotgun (WGS) entry which is preliminary data.</text>
</comment>
<dbReference type="SUPFAM" id="SSF53092">
    <property type="entry name" value="Creatinase/prolidase N-terminal domain"/>
    <property type="match status" value="1"/>
</dbReference>
<keyword evidence="9" id="KW-0645">Protease</keyword>
<dbReference type="EC" id="3.4.11.9" evidence="4"/>
<evidence type="ECO:0000256" key="1">
    <source>
        <dbReference type="ARBA" id="ARBA00001424"/>
    </source>
</evidence>
<dbReference type="PANTHER" id="PTHR43226">
    <property type="entry name" value="XAA-PRO AMINOPEPTIDASE 3"/>
    <property type="match status" value="1"/>
</dbReference>
<reference evidence="9" key="1">
    <citation type="submission" date="2022-12" db="EMBL/GenBank/DDBJ databases">
        <authorList>
            <person name="Wang J."/>
        </authorList>
    </citation>
    <scope>NUCLEOTIDE SEQUENCE</scope>
    <source>
        <strain evidence="9">HY-42-06</strain>
    </source>
</reference>
<evidence type="ECO:0000256" key="6">
    <source>
        <dbReference type="ARBA" id="ARBA00022801"/>
    </source>
</evidence>
<dbReference type="Pfam" id="PF05195">
    <property type="entry name" value="AMP_N"/>
    <property type="match status" value="1"/>
</dbReference>
<keyword evidence="10" id="KW-1185">Reference proteome</keyword>
<keyword evidence="5" id="KW-0479">Metal-binding</keyword>
<dbReference type="InterPro" id="IPR036005">
    <property type="entry name" value="Creatinase/aminopeptidase-like"/>
</dbReference>
<evidence type="ECO:0000313" key="9">
    <source>
        <dbReference type="EMBL" id="MCY6369977.1"/>
    </source>
</evidence>
<evidence type="ECO:0000256" key="5">
    <source>
        <dbReference type="ARBA" id="ARBA00022723"/>
    </source>
</evidence>
<evidence type="ECO:0000256" key="3">
    <source>
        <dbReference type="ARBA" id="ARBA00008766"/>
    </source>
</evidence>
<protein>
    <recommendedName>
        <fullName evidence="4">Xaa-Pro aminopeptidase</fullName>
        <ecNumber evidence="4">3.4.11.9</ecNumber>
    </recommendedName>
</protein>
<keyword evidence="7" id="KW-0464">Manganese</keyword>
<organism evidence="9 10">
    <name type="scientific">Clostridium ganghwense</name>
    <dbReference type="NCBI Taxonomy" id="312089"/>
    <lineage>
        <taxon>Bacteria</taxon>
        <taxon>Bacillati</taxon>
        <taxon>Bacillota</taxon>
        <taxon>Clostridia</taxon>
        <taxon>Eubacteriales</taxon>
        <taxon>Clostridiaceae</taxon>
        <taxon>Clostridium</taxon>
    </lineage>
</organism>
<dbReference type="InterPro" id="IPR007865">
    <property type="entry name" value="Aminopep_P_N"/>
</dbReference>
<sequence length="415" mass="47811">MKKEFYIKNREKLMSKIENDSIVILFAGTAPYKSADETYPFTPNRNFYYLTGINRENIILMMTKRNGNVQETLFIEESDPVMARWIGEKMTTEEAQEASGVISIDYTKNFYNSLSSMFSRFNYDKVYLDLERQEWNLPMTEAQSFAKNARDKYPYLNIKNIYHYISELRTIKQEEEIEEIRKAIGITKRGIEKMMKNAKPGMMEYEVEAYFDYVLTSEGVKDKAFKTIAAAGKNGTILHYSENDGKCMENDLILFDLGAQCNYYNGDITRTFPVSGKFTGRQKQVYNAVLKANEEVMKAVKPGVPFAELNEIAKRVLAEGCKELGLIKEDKELSKYYFHGVSHYLGLDTHDVGDRGDILKPGMVFTNEPGLYIPEEEIGIRIEDDLLVTEDGCENLSKNIIKTVEEIEEFMNKNK</sequence>
<evidence type="ECO:0000313" key="10">
    <source>
        <dbReference type="Proteomes" id="UP001079657"/>
    </source>
</evidence>
<evidence type="ECO:0000256" key="2">
    <source>
        <dbReference type="ARBA" id="ARBA00001936"/>
    </source>
</evidence>
<dbReference type="InterPro" id="IPR029149">
    <property type="entry name" value="Creatin/AminoP/Spt16_N"/>
</dbReference>
<dbReference type="EMBL" id="JAPQES010000001">
    <property type="protein sequence ID" value="MCY6369977.1"/>
    <property type="molecule type" value="Genomic_DNA"/>
</dbReference>
<dbReference type="Gene3D" id="3.90.230.10">
    <property type="entry name" value="Creatinase/methionine aminopeptidase superfamily"/>
    <property type="match status" value="1"/>
</dbReference>
<dbReference type="SUPFAM" id="SSF55920">
    <property type="entry name" value="Creatinase/aminopeptidase"/>
    <property type="match status" value="1"/>
</dbReference>
<dbReference type="GO" id="GO:0004177">
    <property type="term" value="F:aminopeptidase activity"/>
    <property type="evidence" value="ECO:0007669"/>
    <property type="project" value="UniProtKB-KW"/>
</dbReference>
<comment type="catalytic activity">
    <reaction evidence="1">
        <text>Release of any N-terminal amino acid, including proline, that is linked to proline, even from a dipeptide or tripeptide.</text>
        <dbReference type="EC" id="3.4.11.9"/>
    </reaction>
</comment>
<dbReference type="CDD" id="cd01087">
    <property type="entry name" value="Prolidase"/>
    <property type="match status" value="1"/>
</dbReference>
<dbReference type="Gene3D" id="3.40.350.10">
    <property type="entry name" value="Creatinase/prolidase N-terminal domain"/>
    <property type="match status" value="1"/>
</dbReference>
<name>A0ABT4CLQ8_9CLOT</name>
<dbReference type="SMART" id="SM01011">
    <property type="entry name" value="AMP_N"/>
    <property type="match status" value="1"/>
</dbReference>